<keyword evidence="11" id="KW-1185">Reference proteome</keyword>
<dbReference type="Pfam" id="PF01008">
    <property type="entry name" value="IF-2B"/>
    <property type="match status" value="1"/>
</dbReference>
<dbReference type="InterPro" id="IPR000649">
    <property type="entry name" value="IF-2B-related"/>
</dbReference>
<dbReference type="PANTHER" id="PTHR10233">
    <property type="entry name" value="TRANSLATION INITIATION FACTOR EIF-2B"/>
    <property type="match status" value="1"/>
</dbReference>
<name>A0A914RNN9_PAREQ</name>
<keyword evidence="5" id="KW-0648">Protein biosynthesis</keyword>
<dbReference type="InterPro" id="IPR042529">
    <property type="entry name" value="IF_2B-like_C"/>
</dbReference>
<dbReference type="Proteomes" id="UP000887564">
    <property type="component" value="Unplaced"/>
</dbReference>
<comment type="subunit">
    <text evidence="8">Component of the translation initiation factor 2B (eIF2B) complex which is a heterodecamer of two sets of five different subunits: alpha, beta, gamma, delta and epsilon. Subunits alpha, beta and delta comprise a regulatory subcomplex and subunits epsilon and gamma comprise a catalytic subcomplex. Within the complex, the hexameric regulatory complex resides at the center, with the two heterodimeric catalytic subcomplexes bound on opposite sides.</text>
</comment>
<sequence>MIKSYNFCRLVLLGCSAILSNGCVVADRGASQVALVAAASNVPVLVVAQTLKFVDRVRFHLESFSLLGHDLFKVQTFDRSAREVSALIGERQETIPADLVTAVVTELRIVPPSSAPAVLKAKQLAIG</sequence>
<evidence type="ECO:0000313" key="11">
    <source>
        <dbReference type="Proteomes" id="UP000887564"/>
    </source>
</evidence>
<protein>
    <recommendedName>
        <fullName evidence="6">Translation initiation factor eIF2B subunit delta</fullName>
    </recommendedName>
    <alternativeName>
        <fullName evidence="7">eIF2B GDP-GTP exchange factor subunit delta</fullName>
    </alternativeName>
</protein>
<evidence type="ECO:0000256" key="8">
    <source>
        <dbReference type="ARBA" id="ARBA00046432"/>
    </source>
</evidence>
<feature type="signal peptide" evidence="10">
    <location>
        <begin position="1"/>
        <end position="22"/>
    </location>
</feature>
<dbReference type="SUPFAM" id="SSF100950">
    <property type="entry name" value="NagB/RpiA/CoA transferase-like"/>
    <property type="match status" value="1"/>
</dbReference>
<dbReference type="WBParaSite" id="PEQ_0000351001-mRNA-1">
    <property type="protein sequence ID" value="PEQ_0000351001-mRNA-1"/>
    <property type="gene ID" value="PEQ_0000351001"/>
</dbReference>
<comment type="similarity">
    <text evidence="2 9">Belongs to the eIF-2B alpha/beta/delta subunits family.</text>
</comment>
<evidence type="ECO:0000256" key="9">
    <source>
        <dbReference type="RuleBase" id="RU003814"/>
    </source>
</evidence>
<evidence type="ECO:0000256" key="5">
    <source>
        <dbReference type="ARBA" id="ARBA00022917"/>
    </source>
</evidence>
<evidence type="ECO:0000256" key="7">
    <source>
        <dbReference type="ARBA" id="ARBA00044356"/>
    </source>
</evidence>
<organism evidence="11 12">
    <name type="scientific">Parascaris equorum</name>
    <name type="common">Equine roundworm</name>
    <dbReference type="NCBI Taxonomy" id="6256"/>
    <lineage>
        <taxon>Eukaryota</taxon>
        <taxon>Metazoa</taxon>
        <taxon>Ecdysozoa</taxon>
        <taxon>Nematoda</taxon>
        <taxon>Chromadorea</taxon>
        <taxon>Rhabditida</taxon>
        <taxon>Spirurina</taxon>
        <taxon>Ascaridomorpha</taxon>
        <taxon>Ascaridoidea</taxon>
        <taxon>Ascarididae</taxon>
        <taxon>Parascaris</taxon>
    </lineage>
</organism>
<evidence type="ECO:0000256" key="10">
    <source>
        <dbReference type="SAM" id="SignalP"/>
    </source>
</evidence>
<evidence type="ECO:0000256" key="2">
    <source>
        <dbReference type="ARBA" id="ARBA00007251"/>
    </source>
</evidence>
<accession>A0A914RNN9</accession>
<dbReference type="AlphaFoldDB" id="A0A914RNN9"/>
<feature type="chain" id="PRO_5037471543" description="Translation initiation factor eIF2B subunit delta" evidence="10">
    <location>
        <begin position="23"/>
        <end position="127"/>
    </location>
</feature>
<dbReference type="PANTHER" id="PTHR10233:SF14">
    <property type="entry name" value="TRANSLATION INITIATION FACTOR EIF-2B SUBUNIT DELTA"/>
    <property type="match status" value="1"/>
</dbReference>
<evidence type="ECO:0000313" key="12">
    <source>
        <dbReference type="WBParaSite" id="PEQ_0000351001-mRNA-1"/>
    </source>
</evidence>
<dbReference type="GO" id="GO:0003743">
    <property type="term" value="F:translation initiation factor activity"/>
    <property type="evidence" value="ECO:0007669"/>
    <property type="project" value="UniProtKB-KW"/>
</dbReference>
<keyword evidence="10" id="KW-0732">Signal</keyword>
<evidence type="ECO:0000256" key="6">
    <source>
        <dbReference type="ARBA" id="ARBA00044147"/>
    </source>
</evidence>
<evidence type="ECO:0000256" key="1">
    <source>
        <dbReference type="ARBA" id="ARBA00004514"/>
    </source>
</evidence>
<dbReference type="GO" id="GO:0005829">
    <property type="term" value="C:cytosol"/>
    <property type="evidence" value="ECO:0007669"/>
    <property type="project" value="UniProtKB-SubCell"/>
</dbReference>
<keyword evidence="3" id="KW-0963">Cytoplasm</keyword>
<reference evidence="12" key="1">
    <citation type="submission" date="2022-11" db="UniProtKB">
        <authorList>
            <consortium name="WormBaseParasite"/>
        </authorList>
    </citation>
    <scope>IDENTIFICATION</scope>
</reference>
<evidence type="ECO:0000256" key="4">
    <source>
        <dbReference type="ARBA" id="ARBA00022540"/>
    </source>
</evidence>
<dbReference type="Gene3D" id="3.40.50.10470">
    <property type="entry name" value="Translation initiation factor eif-2b, domain 2"/>
    <property type="match status" value="1"/>
</dbReference>
<comment type="subcellular location">
    <subcellularLocation>
        <location evidence="1">Cytoplasm</location>
        <location evidence="1">Cytosol</location>
    </subcellularLocation>
</comment>
<evidence type="ECO:0000256" key="3">
    <source>
        <dbReference type="ARBA" id="ARBA00022490"/>
    </source>
</evidence>
<proteinExistence type="inferred from homology"/>
<dbReference type="InterPro" id="IPR037171">
    <property type="entry name" value="NagB/RpiA_transferase-like"/>
</dbReference>
<keyword evidence="4" id="KW-0396">Initiation factor</keyword>